<dbReference type="PANTHER" id="PTHR43445">
    <property type="entry name" value="UDP-N-ACETYLMURAMATE--L-ALANINE LIGASE-RELATED"/>
    <property type="match status" value="1"/>
</dbReference>
<evidence type="ECO:0000256" key="7">
    <source>
        <dbReference type="ARBA" id="ARBA00023306"/>
    </source>
</evidence>
<reference evidence="12 13" key="1">
    <citation type="submission" date="2016-10" db="EMBL/GenBank/DDBJ databases">
        <authorList>
            <person name="de Groot N.N."/>
        </authorList>
    </citation>
    <scope>NUCLEOTIDE SEQUENCE [LARGE SCALE GENOMIC DNA]</scope>
    <source>
        <strain evidence="13">E92,LMG 26720,CCM 7988</strain>
    </source>
</reference>
<dbReference type="InterPro" id="IPR004101">
    <property type="entry name" value="Mur_ligase_C"/>
</dbReference>
<dbReference type="GO" id="GO:0008360">
    <property type="term" value="P:regulation of cell shape"/>
    <property type="evidence" value="ECO:0007669"/>
    <property type="project" value="UniProtKB-KW"/>
</dbReference>
<feature type="domain" description="Mur ligase central" evidence="11">
    <location>
        <begin position="111"/>
        <end position="283"/>
    </location>
</feature>
<keyword evidence="6" id="KW-0573">Peptidoglycan synthesis</keyword>
<keyword evidence="3" id="KW-0547">Nucleotide-binding</keyword>
<dbReference type="PANTHER" id="PTHR43445:SF5">
    <property type="entry name" value="UDP-N-ACETYLMURAMATE--L-ALANYL-GAMMA-D-GLUTAMYL-MESO-2,6-DIAMINOHEPTANDIOATE LIGASE"/>
    <property type="match status" value="1"/>
</dbReference>
<keyword evidence="7" id="KW-0131">Cell cycle</keyword>
<keyword evidence="13" id="KW-1185">Reference proteome</keyword>
<dbReference type="GO" id="GO:0071555">
    <property type="term" value="P:cell wall organization"/>
    <property type="evidence" value="ECO:0007669"/>
    <property type="project" value="UniProtKB-KW"/>
</dbReference>
<feature type="domain" description="Mur ligase C-terminal" evidence="10">
    <location>
        <begin position="310"/>
        <end position="425"/>
    </location>
</feature>
<evidence type="ECO:0000256" key="3">
    <source>
        <dbReference type="ARBA" id="ARBA00022741"/>
    </source>
</evidence>
<evidence type="ECO:0000256" key="1">
    <source>
        <dbReference type="ARBA" id="ARBA00022598"/>
    </source>
</evidence>
<organism evidence="12 13">
    <name type="scientific">Pseudarcicella hirudinis</name>
    <dbReference type="NCBI Taxonomy" id="1079859"/>
    <lineage>
        <taxon>Bacteria</taxon>
        <taxon>Pseudomonadati</taxon>
        <taxon>Bacteroidota</taxon>
        <taxon>Cytophagia</taxon>
        <taxon>Cytophagales</taxon>
        <taxon>Flectobacillaceae</taxon>
        <taxon>Pseudarcicella</taxon>
    </lineage>
</organism>
<keyword evidence="5" id="KW-0133">Cell shape</keyword>
<dbReference type="GO" id="GO:0009252">
    <property type="term" value="P:peptidoglycan biosynthetic process"/>
    <property type="evidence" value="ECO:0007669"/>
    <property type="project" value="UniProtKB-KW"/>
</dbReference>
<evidence type="ECO:0000256" key="5">
    <source>
        <dbReference type="ARBA" id="ARBA00022960"/>
    </source>
</evidence>
<dbReference type="InterPro" id="IPR000713">
    <property type="entry name" value="Mur_ligase_N"/>
</dbReference>
<protein>
    <submittedName>
        <fullName evidence="12">UDP-N-acetylmuramate: L-alanyl-gamma-D-glutamyl-meso-diaminopimelate ligase</fullName>
    </submittedName>
</protein>
<keyword evidence="8" id="KW-0961">Cell wall biogenesis/degradation</keyword>
<dbReference type="SUPFAM" id="SSF53244">
    <property type="entry name" value="MurD-like peptide ligases, peptide-binding domain"/>
    <property type="match status" value="1"/>
</dbReference>
<keyword evidence="2" id="KW-0132">Cell division</keyword>
<dbReference type="EMBL" id="FOXH01000012">
    <property type="protein sequence ID" value="SFQ22305.1"/>
    <property type="molecule type" value="Genomic_DNA"/>
</dbReference>
<name>A0A1I5WR82_9BACT</name>
<evidence type="ECO:0000256" key="4">
    <source>
        <dbReference type="ARBA" id="ARBA00022840"/>
    </source>
</evidence>
<evidence type="ECO:0000259" key="10">
    <source>
        <dbReference type="Pfam" id="PF02875"/>
    </source>
</evidence>
<dbReference type="Gene3D" id="3.40.1190.10">
    <property type="entry name" value="Mur-like, catalytic domain"/>
    <property type="match status" value="1"/>
</dbReference>
<accession>A0A1I5WR82</accession>
<dbReference type="SUPFAM" id="SSF51984">
    <property type="entry name" value="MurCD N-terminal domain"/>
    <property type="match status" value="1"/>
</dbReference>
<dbReference type="OrthoDB" id="9804126at2"/>
<evidence type="ECO:0000256" key="2">
    <source>
        <dbReference type="ARBA" id="ARBA00022618"/>
    </source>
</evidence>
<dbReference type="AlphaFoldDB" id="A0A1I5WR82"/>
<dbReference type="GO" id="GO:0051301">
    <property type="term" value="P:cell division"/>
    <property type="evidence" value="ECO:0007669"/>
    <property type="project" value="UniProtKB-KW"/>
</dbReference>
<evidence type="ECO:0000259" key="9">
    <source>
        <dbReference type="Pfam" id="PF01225"/>
    </source>
</evidence>
<dbReference type="RefSeq" id="WP_092018670.1">
    <property type="nucleotide sequence ID" value="NZ_FOXH01000012.1"/>
</dbReference>
<keyword evidence="4" id="KW-0067">ATP-binding</keyword>
<keyword evidence="1 12" id="KW-0436">Ligase</keyword>
<proteinExistence type="predicted"/>
<feature type="domain" description="Mur ligase N-terminal catalytic" evidence="9">
    <location>
        <begin position="5"/>
        <end position="101"/>
    </location>
</feature>
<dbReference type="Gene3D" id="3.90.190.20">
    <property type="entry name" value="Mur ligase, C-terminal domain"/>
    <property type="match status" value="1"/>
</dbReference>
<dbReference type="SUPFAM" id="SSF53623">
    <property type="entry name" value="MurD-like peptide ligases, catalytic domain"/>
    <property type="match status" value="1"/>
</dbReference>
<dbReference type="Pfam" id="PF08245">
    <property type="entry name" value="Mur_ligase_M"/>
    <property type="match status" value="1"/>
</dbReference>
<dbReference type="Pfam" id="PF01225">
    <property type="entry name" value="Mur_ligase"/>
    <property type="match status" value="1"/>
</dbReference>
<evidence type="ECO:0000256" key="8">
    <source>
        <dbReference type="ARBA" id="ARBA00023316"/>
    </source>
</evidence>
<dbReference type="InterPro" id="IPR036615">
    <property type="entry name" value="Mur_ligase_C_dom_sf"/>
</dbReference>
<dbReference type="GO" id="GO:0016881">
    <property type="term" value="F:acid-amino acid ligase activity"/>
    <property type="evidence" value="ECO:0007669"/>
    <property type="project" value="InterPro"/>
</dbReference>
<sequence>MTAKNIHFIAIGGAAMHNLAIVLHNQGHNVTGSDDEIYEPSRTLLAEKGLLPAEIGWFPEKITSKLDYVVLGMHARIDNPELIKAQEAGIKIYSYPEFIYSQSEHKHRVVIAGSHGKTTITSMILHVLKYHKRKFDYMVGARIEGFDTMASLSNAPLIVIEGDEYLSSPIDRRPKFIHYHPHVALISGIAWDHINVYPEFDQYVHQFELLADLLPKAGSLVYDSTDKLVSKIGKNLSTEIQGYDYQAHPNKIRDGKTYLITAAKKEVEVSVFGEHNMKNINGAKLVLSQIGIEEEEFYEAIPSFKGAAKRLEFLGGNEETVIYKDFAHAPSKVEATTKAVKEQFPKRKLIACLELHTFSSLNKSFLPEYANKLNAADLPVVFYSPHTLEHKKLPAISAEDIQQNFNNKNLQVFTNSEELQSFLLRQNWKDTNLLMMTSGTFDGLDFKALASKIL</sequence>
<evidence type="ECO:0000313" key="13">
    <source>
        <dbReference type="Proteomes" id="UP000199306"/>
    </source>
</evidence>
<evidence type="ECO:0000259" key="11">
    <source>
        <dbReference type="Pfam" id="PF08245"/>
    </source>
</evidence>
<dbReference type="Proteomes" id="UP000199306">
    <property type="component" value="Unassembled WGS sequence"/>
</dbReference>
<dbReference type="InterPro" id="IPR013221">
    <property type="entry name" value="Mur_ligase_cen"/>
</dbReference>
<evidence type="ECO:0000313" key="12">
    <source>
        <dbReference type="EMBL" id="SFQ22305.1"/>
    </source>
</evidence>
<dbReference type="InterPro" id="IPR050061">
    <property type="entry name" value="MurCDEF_pg_biosynth"/>
</dbReference>
<evidence type="ECO:0000256" key="6">
    <source>
        <dbReference type="ARBA" id="ARBA00022984"/>
    </source>
</evidence>
<dbReference type="GO" id="GO:0005524">
    <property type="term" value="F:ATP binding"/>
    <property type="evidence" value="ECO:0007669"/>
    <property type="project" value="UniProtKB-KW"/>
</dbReference>
<dbReference type="STRING" id="1079859.SAMN04515674_112132"/>
<dbReference type="InterPro" id="IPR036565">
    <property type="entry name" value="Mur-like_cat_sf"/>
</dbReference>
<dbReference type="Pfam" id="PF02875">
    <property type="entry name" value="Mur_ligase_C"/>
    <property type="match status" value="1"/>
</dbReference>
<gene>
    <name evidence="12" type="ORF">SAMN04515674_112132</name>
</gene>
<dbReference type="Gene3D" id="3.40.50.720">
    <property type="entry name" value="NAD(P)-binding Rossmann-like Domain"/>
    <property type="match status" value="1"/>
</dbReference>